<dbReference type="EMBL" id="PSQE01000007">
    <property type="protein sequence ID" value="RHN48635.1"/>
    <property type="molecule type" value="Genomic_DNA"/>
</dbReference>
<reference evidence="3" key="1">
    <citation type="journal article" date="2018" name="Nat. Plants">
        <title>Whole-genome landscape of Medicago truncatula symbiotic genes.</title>
        <authorList>
            <person name="Pecrix Y."/>
            <person name="Staton S.E."/>
            <person name="Sallet E."/>
            <person name="Lelandais-Briere C."/>
            <person name="Moreau S."/>
            <person name="Carrere S."/>
            <person name="Blein T."/>
            <person name="Jardinaud M.F."/>
            <person name="Latrasse D."/>
            <person name="Zouine M."/>
            <person name="Zahm M."/>
            <person name="Kreplak J."/>
            <person name="Mayjonade B."/>
            <person name="Satge C."/>
            <person name="Perez M."/>
            <person name="Cauet S."/>
            <person name="Marande W."/>
            <person name="Chantry-Darmon C."/>
            <person name="Lopez-Roques C."/>
            <person name="Bouchez O."/>
            <person name="Berard A."/>
            <person name="Debelle F."/>
            <person name="Munos S."/>
            <person name="Bendahmane A."/>
            <person name="Berges H."/>
            <person name="Niebel A."/>
            <person name="Buitink J."/>
            <person name="Frugier F."/>
            <person name="Benhamed M."/>
            <person name="Crespi M."/>
            <person name="Gouzy J."/>
            <person name="Gamas P."/>
        </authorList>
    </citation>
    <scope>NUCLEOTIDE SEQUENCE [LARGE SCALE GENOMIC DNA]</scope>
    <source>
        <strain evidence="3">cv. Jemalong A17</strain>
    </source>
</reference>
<comment type="caution">
    <text evidence="2">The sequence shown here is derived from an EMBL/GenBank/DDBJ whole genome shotgun (WGS) entry which is preliminary data.</text>
</comment>
<dbReference type="Proteomes" id="UP000265566">
    <property type="component" value="Chromosome 7"/>
</dbReference>
<evidence type="ECO:0000313" key="2">
    <source>
        <dbReference type="EMBL" id="RHN48635.1"/>
    </source>
</evidence>
<gene>
    <name evidence="2" type="ORF">MtrunA17_Chr7g0265881</name>
</gene>
<name>A0A396HBK0_MEDTR</name>
<evidence type="ECO:0000313" key="3">
    <source>
        <dbReference type="Proteomes" id="UP000265566"/>
    </source>
</evidence>
<feature type="region of interest" description="Disordered" evidence="1">
    <location>
        <begin position="101"/>
        <end position="126"/>
    </location>
</feature>
<protein>
    <submittedName>
        <fullName evidence="2">Uncharacterized protein</fullName>
    </submittedName>
</protein>
<accession>A0A396HBK0</accession>
<evidence type="ECO:0000256" key="1">
    <source>
        <dbReference type="SAM" id="MobiDB-lite"/>
    </source>
</evidence>
<dbReference type="AlphaFoldDB" id="A0A396HBK0"/>
<dbReference type="Gramene" id="rna43374">
    <property type="protein sequence ID" value="RHN48635.1"/>
    <property type="gene ID" value="gene43374"/>
</dbReference>
<sequence>MQGSTMPMVSASENLVINQFPQPTRPLNAYDTSFGTPSTVYPQHENNTFGHPQHMVTPTMLKEEKGDKKFVLVDKLGNRVLDKIYEKLPAKLRDEINLEEVMGKERKRGGKSESGNSRGVGPGEIGLSDKEKLARFKIRTVVAEEVVVKEDEKK</sequence>
<organism evidence="2 3">
    <name type="scientific">Medicago truncatula</name>
    <name type="common">Barrel medic</name>
    <name type="synonym">Medicago tribuloides</name>
    <dbReference type="NCBI Taxonomy" id="3880"/>
    <lineage>
        <taxon>Eukaryota</taxon>
        <taxon>Viridiplantae</taxon>
        <taxon>Streptophyta</taxon>
        <taxon>Embryophyta</taxon>
        <taxon>Tracheophyta</taxon>
        <taxon>Spermatophyta</taxon>
        <taxon>Magnoliopsida</taxon>
        <taxon>eudicotyledons</taxon>
        <taxon>Gunneridae</taxon>
        <taxon>Pentapetalae</taxon>
        <taxon>rosids</taxon>
        <taxon>fabids</taxon>
        <taxon>Fabales</taxon>
        <taxon>Fabaceae</taxon>
        <taxon>Papilionoideae</taxon>
        <taxon>50 kb inversion clade</taxon>
        <taxon>NPAAA clade</taxon>
        <taxon>Hologalegina</taxon>
        <taxon>IRL clade</taxon>
        <taxon>Trifolieae</taxon>
        <taxon>Medicago</taxon>
    </lineage>
</organism>
<proteinExistence type="predicted"/>